<evidence type="ECO:0000256" key="1">
    <source>
        <dbReference type="SAM" id="MobiDB-lite"/>
    </source>
</evidence>
<comment type="caution">
    <text evidence="2">The sequence shown here is derived from an EMBL/GenBank/DDBJ whole genome shotgun (WGS) entry which is preliminary data.</text>
</comment>
<feature type="region of interest" description="Disordered" evidence="1">
    <location>
        <begin position="90"/>
        <end position="128"/>
    </location>
</feature>
<dbReference type="InterPro" id="IPR021474">
    <property type="entry name" value="DUF3127"/>
</dbReference>
<evidence type="ECO:0000313" key="2">
    <source>
        <dbReference type="EMBL" id="ETK01319.1"/>
    </source>
</evidence>
<dbReference type="Pfam" id="PF11325">
    <property type="entry name" value="DUF3127"/>
    <property type="match status" value="1"/>
</dbReference>
<proteinExistence type="predicted"/>
<name>W2C280_9BACT</name>
<protein>
    <recommendedName>
        <fullName evidence="4">DUF3127 domain-containing protein</fullName>
    </recommendedName>
</protein>
<evidence type="ECO:0000313" key="3">
    <source>
        <dbReference type="Proteomes" id="UP000018837"/>
    </source>
</evidence>
<feature type="compositionally biased region" description="Low complexity" evidence="1">
    <location>
        <begin position="115"/>
        <end position="128"/>
    </location>
</feature>
<dbReference type="PATRIC" id="fig|1411148.3.peg.1663"/>
<dbReference type="Proteomes" id="UP000018837">
    <property type="component" value="Unassembled WGS sequence"/>
</dbReference>
<reference evidence="2 3" key="1">
    <citation type="submission" date="2013-11" db="EMBL/GenBank/DDBJ databases">
        <title>Single cell genomics of uncultured Tannerella BU063 (oral taxon 286).</title>
        <authorList>
            <person name="Beall C.J."/>
            <person name="Campbell A.G."/>
            <person name="Griffen A.L."/>
            <person name="Podar M."/>
            <person name="Leys E.J."/>
        </authorList>
    </citation>
    <scope>NUCLEOTIDE SEQUENCE [LARGE SCALE GENOMIC DNA]</scope>
    <source>
        <strain evidence="2">Cell 2</strain>
    </source>
</reference>
<gene>
    <name evidence="2" type="ORF">N425_10305</name>
</gene>
<accession>W2C280</accession>
<evidence type="ECO:0008006" key="4">
    <source>
        <dbReference type="Google" id="ProtNLM"/>
    </source>
</evidence>
<dbReference type="AlphaFoldDB" id="W2C280"/>
<dbReference type="EMBL" id="AYUF01000485">
    <property type="protein sequence ID" value="ETK01319.1"/>
    <property type="molecule type" value="Genomic_DNA"/>
</dbReference>
<organism evidence="2 3">
    <name type="scientific">Tannerella sp. oral taxon BU063 isolate Cell 2</name>
    <dbReference type="NCBI Taxonomy" id="1411148"/>
    <lineage>
        <taxon>Bacteria</taxon>
        <taxon>Pseudomonadati</taxon>
        <taxon>Bacteroidota</taxon>
        <taxon>Bacteroidia</taxon>
        <taxon>Bacteroidales</taxon>
        <taxon>Tannerellaceae</taxon>
        <taxon>Tannerella</taxon>
    </lineage>
</organism>
<sequence length="128" mass="14637">MELTGRIVAVQPVQTGEGRNGTWKKQEYVVEYDRQAQYPRKMMFVLWGDKIDQYNIQEGQELKIYFDIDCRAYNGRWYNDIRAWKVEPDTEAAPAVPSEPAGRFADNVPPPPPELLASPSDASSDLPF</sequence>